<evidence type="ECO:0000256" key="1">
    <source>
        <dbReference type="SAM" id="MobiDB-lite"/>
    </source>
</evidence>
<accession>A0AAV4WQT5</accession>
<feature type="compositionally biased region" description="Basic and acidic residues" evidence="1">
    <location>
        <begin position="138"/>
        <end position="152"/>
    </location>
</feature>
<feature type="region of interest" description="Disordered" evidence="1">
    <location>
        <begin position="111"/>
        <end position="152"/>
    </location>
</feature>
<evidence type="ECO:0000313" key="2">
    <source>
        <dbReference type="EMBL" id="GIY83913.1"/>
    </source>
</evidence>
<organism evidence="2 3">
    <name type="scientific">Caerostris extrusa</name>
    <name type="common">Bark spider</name>
    <name type="synonym">Caerostris bankana</name>
    <dbReference type="NCBI Taxonomy" id="172846"/>
    <lineage>
        <taxon>Eukaryota</taxon>
        <taxon>Metazoa</taxon>
        <taxon>Ecdysozoa</taxon>
        <taxon>Arthropoda</taxon>
        <taxon>Chelicerata</taxon>
        <taxon>Arachnida</taxon>
        <taxon>Araneae</taxon>
        <taxon>Araneomorphae</taxon>
        <taxon>Entelegynae</taxon>
        <taxon>Araneoidea</taxon>
        <taxon>Araneidae</taxon>
        <taxon>Caerostris</taxon>
    </lineage>
</organism>
<comment type="caution">
    <text evidence="2">The sequence shown here is derived from an EMBL/GenBank/DDBJ whole genome shotgun (WGS) entry which is preliminary data.</text>
</comment>
<evidence type="ECO:0000313" key="3">
    <source>
        <dbReference type="Proteomes" id="UP001054945"/>
    </source>
</evidence>
<keyword evidence="3" id="KW-1185">Reference proteome</keyword>
<protein>
    <submittedName>
        <fullName evidence="2">Uncharacterized protein</fullName>
    </submittedName>
</protein>
<feature type="compositionally biased region" description="Basic residues" evidence="1">
    <location>
        <begin position="113"/>
        <end position="123"/>
    </location>
</feature>
<feature type="compositionally biased region" description="Polar residues" evidence="1">
    <location>
        <begin position="124"/>
        <end position="137"/>
    </location>
</feature>
<proteinExistence type="predicted"/>
<gene>
    <name evidence="2" type="ORF">CEXT_596061</name>
</gene>
<name>A0AAV4WQT5_CAEEX</name>
<sequence>MYSINQYSSVMYSINIIITNILKNSTTIRAECYISNYSISITAKLNRALLTTGRRIYSQLSSPRDLRPPIHSQWTTSSNGRPLCSRRRSHIFSRVVNHGIQIRHGASVSVLKEKKKHTQKKRNTQTSVLPSAWNNGSHGRDQDYEIEKVTGE</sequence>
<dbReference type="EMBL" id="BPLR01016441">
    <property type="protein sequence ID" value="GIY83913.1"/>
    <property type="molecule type" value="Genomic_DNA"/>
</dbReference>
<dbReference type="Proteomes" id="UP001054945">
    <property type="component" value="Unassembled WGS sequence"/>
</dbReference>
<reference evidence="2 3" key="1">
    <citation type="submission" date="2021-06" db="EMBL/GenBank/DDBJ databases">
        <title>Caerostris extrusa draft genome.</title>
        <authorList>
            <person name="Kono N."/>
            <person name="Arakawa K."/>
        </authorList>
    </citation>
    <scope>NUCLEOTIDE SEQUENCE [LARGE SCALE GENOMIC DNA]</scope>
</reference>
<dbReference type="AlphaFoldDB" id="A0AAV4WQT5"/>